<keyword evidence="16 18" id="KW-0472">Membrane</keyword>
<dbReference type="EMBL" id="MH592126">
    <property type="protein sequence ID" value="AXI98558.1"/>
    <property type="molecule type" value="Genomic_DNA"/>
</dbReference>
<evidence type="ECO:0000256" key="12">
    <source>
        <dbReference type="ARBA" id="ARBA00022989"/>
    </source>
</evidence>
<keyword evidence="12 18" id="KW-1133">Transmembrane helix</keyword>
<proteinExistence type="inferred from homology"/>
<evidence type="ECO:0000256" key="18">
    <source>
        <dbReference type="RuleBase" id="RU003403"/>
    </source>
</evidence>
<evidence type="ECO:0000256" key="9">
    <source>
        <dbReference type="ARBA" id="ARBA00022792"/>
    </source>
</evidence>
<comment type="function">
    <text evidence="18">Core subunit of the mitochondrial membrane respiratory chain NADH dehydrogenase (Complex I) which catalyzes electron transfer from NADH through the respiratory chain, using ubiquinone as an electron acceptor. Essential for the catalytic activity and assembly of complex I.</text>
</comment>
<evidence type="ECO:0000256" key="7">
    <source>
        <dbReference type="ARBA" id="ARBA00022660"/>
    </source>
</evidence>
<keyword evidence="13 18" id="KW-0520">NAD</keyword>
<keyword evidence="7 18" id="KW-0679">Respiratory chain</keyword>
<protein>
    <recommendedName>
        <fullName evidence="5 18">NADH-ubiquinone oxidoreductase chain 2</fullName>
        <ecNumber evidence="4 18">7.1.1.2</ecNumber>
    </recommendedName>
</protein>
<name>A0A345UDM2_9CRUS</name>
<evidence type="ECO:0000256" key="15">
    <source>
        <dbReference type="ARBA" id="ARBA00023128"/>
    </source>
</evidence>
<evidence type="ECO:0000256" key="17">
    <source>
        <dbReference type="ARBA" id="ARBA00049551"/>
    </source>
</evidence>
<keyword evidence="8 18" id="KW-0812">Transmembrane</keyword>
<evidence type="ECO:0000256" key="8">
    <source>
        <dbReference type="ARBA" id="ARBA00022692"/>
    </source>
</evidence>
<organism evidence="20">
    <name type="scientific">Pseudoniphargus elongatus</name>
    <dbReference type="NCBI Taxonomy" id="2211489"/>
    <lineage>
        <taxon>Eukaryota</taxon>
        <taxon>Metazoa</taxon>
        <taxon>Ecdysozoa</taxon>
        <taxon>Arthropoda</taxon>
        <taxon>Crustacea</taxon>
        <taxon>Multicrustacea</taxon>
        <taxon>Malacostraca</taxon>
        <taxon>Eumalacostraca</taxon>
        <taxon>Peracarida</taxon>
        <taxon>Amphipoda</taxon>
        <taxon>Senticaudata</taxon>
        <taxon>Gammarida</taxon>
        <taxon>Crangonyctidira</taxon>
        <taxon>Allocrangonyctoidea</taxon>
        <taxon>Allocrangonyctidae</taxon>
        <taxon>Pseudoniphargus</taxon>
    </lineage>
</organism>
<dbReference type="InterPro" id="IPR003917">
    <property type="entry name" value="NADH_UbQ_OxRdtase_chain2"/>
</dbReference>
<dbReference type="Pfam" id="PF00361">
    <property type="entry name" value="Proton_antipo_M"/>
    <property type="match status" value="2"/>
</dbReference>
<dbReference type="PANTHER" id="PTHR46552:SF1">
    <property type="entry name" value="NADH-UBIQUINONE OXIDOREDUCTASE CHAIN 2"/>
    <property type="match status" value="1"/>
</dbReference>
<geneLocation type="mitochondrion" evidence="20"/>
<dbReference type="GO" id="GO:0008137">
    <property type="term" value="F:NADH dehydrogenase (ubiquinone) activity"/>
    <property type="evidence" value="ECO:0007669"/>
    <property type="project" value="UniProtKB-EC"/>
</dbReference>
<evidence type="ECO:0000256" key="10">
    <source>
        <dbReference type="ARBA" id="ARBA00022967"/>
    </source>
</evidence>
<dbReference type="GO" id="GO:0006120">
    <property type="term" value="P:mitochondrial electron transport, NADH to ubiquinone"/>
    <property type="evidence" value="ECO:0007669"/>
    <property type="project" value="InterPro"/>
</dbReference>
<feature type="domain" description="NADH:quinone oxidoreductase/Mrp antiporter transmembrane" evidence="19">
    <location>
        <begin position="24"/>
        <end position="78"/>
    </location>
</feature>
<reference evidence="20" key="1">
    <citation type="journal article" date="2018" name="Mol. Phylogenet. Evol.">
        <title>Species delimitation and mitogenome phylogenetics in the subterranean genus Pseudoniphargus (Crustacea: Amphipoda).</title>
        <authorList>
            <person name="Stokkan M."/>
            <person name="Jurado-Rivera J.A."/>
            <person name="Oromi P."/>
            <person name="Juan C."/>
            <person name="Jaume D."/>
            <person name="Pons J."/>
        </authorList>
    </citation>
    <scope>NUCLEOTIDE SEQUENCE</scope>
</reference>
<evidence type="ECO:0000256" key="3">
    <source>
        <dbReference type="ARBA" id="ARBA00007012"/>
    </source>
</evidence>
<sequence>MFIHPSFLLFFIFLVFSIIFTVSSNSWLFAWMGLEMNLLSFIPIILKKLNKYSTEAAIKYFLVQAISSIFFLFFFLFLKHYLIITLLLILMFKMGAAPFHQWMPSISEGLSWASLFMLLILQKMAPLILTSFLMKPSAIFYLMQVFIYSSALVGSIGGLAHTSLRKILVFSSISHLSWILASFLVTNWAWLNYFFIYSLILFSLMFSLYMTEIFTINDLLMKNKTSISALITISIMSMGGLPPFSGFLPKFIVIQPLILNNLYFLLLFLLMSTFISLFFYSRMFLSVLLLKNSLNIQNFNSVYSPAFMFFNISILFLPSFFFMLM</sequence>
<feature type="transmembrane region" description="Helical" evidence="18">
    <location>
        <begin position="264"/>
        <end position="290"/>
    </location>
</feature>
<dbReference type="InterPro" id="IPR050175">
    <property type="entry name" value="Complex_I_Subunit_2"/>
</dbReference>
<dbReference type="AlphaFoldDB" id="A0A345UDM2"/>
<evidence type="ECO:0000256" key="5">
    <source>
        <dbReference type="ARBA" id="ARBA00021008"/>
    </source>
</evidence>
<keyword evidence="9 18" id="KW-0999">Mitochondrion inner membrane</keyword>
<feature type="domain" description="NADH:quinone oxidoreductase/Mrp antiporter transmembrane" evidence="19">
    <location>
        <begin position="82"/>
        <end position="276"/>
    </location>
</feature>
<feature type="transmembrane region" description="Helical" evidence="18">
    <location>
        <begin position="302"/>
        <end position="324"/>
    </location>
</feature>
<dbReference type="GO" id="GO:0005743">
    <property type="term" value="C:mitochondrial inner membrane"/>
    <property type="evidence" value="ECO:0007669"/>
    <property type="project" value="UniProtKB-SubCell"/>
</dbReference>
<dbReference type="EC" id="7.1.1.2" evidence="4 18"/>
<evidence type="ECO:0000256" key="1">
    <source>
        <dbReference type="ARBA" id="ARBA00003257"/>
    </source>
</evidence>
<evidence type="ECO:0000256" key="14">
    <source>
        <dbReference type="ARBA" id="ARBA00023075"/>
    </source>
</evidence>
<comment type="catalytic activity">
    <reaction evidence="17 18">
        <text>a ubiquinone + NADH + 5 H(+)(in) = a ubiquinol + NAD(+) + 4 H(+)(out)</text>
        <dbReference type="Rhea" id="RHEA:29091"/>
        <dbReference type="Rhea" id="RHEA-COMP:9565"/>
        <dbReference type="Rhea" id="RHEA-COMP:9566"/>
        <dbReference type="ChEBI" id="CHEBI:15378"/>
        <dbReference type="ChEBI" id="CHEBI:16389"/>
        <dbReference type="ChEBI" id="CHEBI:17976"/>
        <dbReference type="ChEBI" id="CHEBI:57540"/>
        <dbReference type="ChEBI" id="CHEBI:57945"/>
        <dbReference type="EC" id="7.1.1.2"/>
    </reaction>
</comment>
<keyword evidence="6" id="KW-0813">Transport</keyword>
<comment type="function">
    <text evidence="1">Core subunit of the mitochondrial membrane respiratory chain NADH dehydrogenase (Complex I) that is believed to belong to the minimal assembly required for catalysis. Complex I functions in the transfer of electrons from NADH to the respiratory chain. The immediate electron acceptor for the enzyme is believed to be ubiquinone.</text>
</comment>
<feature type="transmembrane region" description="Helical" evidence="18">
    <location>
        <begin position="227"/>
        <end position="244"/>
    </location>
</feature>
<evidence type="ECO:0000256" key="6">
    <source>
        <dbReference type="ARBA" id="ARBA00022448"/>
    </source>
</evidence>
<feature type="transmembrane region" description="Helical" evidence="18">
    <location>
        <begin position="7"/>
        <end position="23"/>
    </location>
</feature>
<feature type="transmembrane region" description="Helical" evidence="18">
    <location>
        <begin position="194"/>
        <end position="215"/>
    </location>
</feature>
<keyword evidence="10 18" id="KW-1278">Translocase</keyword>
<evidence type="ECO:0000259" key="19">
    <source>
        <dbReference type="Pfam" id="PF00361"/>
    </source>
</evidence>
<evidence type="ECO:0000256" key="16">
    <source>
        <dbReference type="ARBA" id="ARBA00023136"/>
    </source>
</evidence>
<keyword evidence="11 18" id="KW-0249">Electron transport</keyword>
<feature type="transmembrane region" description="Helical" evidence="18">
    <location>
        <begin position="167"/>
        <end position="188"/>
    </location>
</feature>
<keyword evidence="14 18" id="KW-0830">Ubiquinone</keyword>
<evidence type="ECO:0000256" key="13">
    <source>
        <dbReference type="ARBA" id="ARBA00023027"/>
    </source>
</evidence>
<comment type="similarity">
    <text evidence="3 18">Belongs to the complex I subunit 2 family.</text>
</comment>
<accession>A0A345UDM2</accession>
<dbReference type="PANTHER" id="PTHR46552">
    <property type="entry name" value="NADH-UBIQUINONE OXIDOREDUCTASE CHAIN 2"/>
    <property type="match status" value="1"/>
</dbReference>
<evidence type="ECO:0000256" key="11">
    <source>
        <dbReference type="ARBA" id="ARBA00022982"/>
    </source>
</evidence>
<feature type="transmembrane region" description="Helical" evidence="18">
    <location>
        <begin position="112"/>
        <end position="133"/>
    </location>
</feature>
<keyword evidence="15 18" id="KW-0496">Mitochondrion</keyword>
<evidence type="ECO:0000256" key="2">
    <source>
        <dbReference type="ARBA" id="ARBA00004448"/>
    </source>
</evidence>
<evidence type="ECO:0000256" key="4">
    <source>
        <dbReference type="ARBA" id="ARBA00012944"/>
    </source>
</evidence>
<comment type="subcellular location">
    <subcellularLocation>
        <location evidence="2 18">Mitochondrion inner membrane</location>
        <topology evidence="2 18">Multi-pass membrane protein</topology>
    </subcellularLocation>
</comment>
<dbReference type="InterPro" id="IPR001750">
    <property type="entry name" value="ND/Mrp_TM"/>
</dbReference>
<dbReference type="PRINTS" id="PR01436">
    <property type="entry name" value="NADHDHGNASE2"/>
</dbReference>
<feature type="transmembrane region" description="Helical" evidence="18">
    <location>
        <begin position="139"/>
        <end position="160"/>
    </location>
</feature>
<evidence type="ECO:0000313" key="20">
    <source>
        <dbReference type="EMBL" id="AXI98558.1"/>
    </source>
</evidence>
<gene>
    <name evidence="20" type="primary">nad2</name>
</gene>